<dbReference type="RefSeq" id="WP_249658479.1">
    <property type="nucleotide sequence ID" value="NZ_JAMFMA010000004.1"/>
</dbReference>
<keyword evidence="1" id="KW-0812">Transmembrane</keyword>
<keyword evidence="3" id="KW-1185">Reference proteome</keyword>
<reference evidence="2 3" key="1">
    <citation type="submission" date="2022-05" db="EMBL/GenBank/DDBJ databases">
        <authorList>
            <person name="Park J.-S."/>
        </authorList>
    </citation>
    <scope>NUCLEOTIDE SEQUENCE [LARGE SCALE GENOMIC DNA]</scope>
    <source>
        <strain evidence="2 3">2012CJ35-5</strain>
    </source>
</reference>
<feature type="transmembrane region" description="Helical" evidence="1">
    <location>
        <begin position="21"/>
        <end position="40"/>
    </location>
</feature>
<evidence type="ECO:0000313" key="2">
    <source>
        <dbReference type="EMBL" id="MCL6275289.1"/>
    </source>
</evidence>
<gene>
    <name evidence="2" type="ORF">M3P19_14830</name>
</gene>
<keyword evidence="1" id="KW-0472">Membrane</keyword>
<protein>
    <submittedName>
        <fullName evidence="2">Uncharacterized protein</fullName>
    </submittedName>
</protein>
<evidence type="ECO:0000256" key="1">
    <source>
        <dbReference type="SAM" id="Phobius"/>
    </source>
</evidence>
<dbReference type="Proteomes" id="UP001203607">
    <property type="component" value="Unassembled WGS sequence"/>
</dbReference>
<comment type="caution">
    <text evidence="2">The sequence shown here is derived from an EMBL/GenBank/DDBJ whole genome shotgun (WGS) entry which is preliminary data.</text>
</comment>
<name>A0ABT0PV93_9FLAO</name>
<feature type="transmembrane region" description="Helical" evidence="1">
    <location>
        <begin position="209"/>
        <end position="231"/>
    </location>
</feature>
<feature type="transmembrane region" description="Helical" evidence="1">
    <location>
        <begin position="60"/>
        <end position="82"/>
    </location>
</feature>
<organism evidence="2 3">
    <name type="scientific">Flagellimonas spongiicola</name>
    <dbReference type="NCBI Taxonomy" id="2942208"/>
    <lineage>
        <taxon>Bacteria</taxon>
        <taxon>Pseudomonadati</taxon>
        <taxon>Bacteroidota</taxon>
        <taxon>Flavobacteriia</taxon>
        <taxon>Flavobacteriales</taxon>
        <taxon>Flavobacteriaceae</taxon>
        <taxon>Flagellimonas</taxon>
    </lineage>
</organism>
<dbReference type="EMBL" id="JAMFMA010000004">
    <property type="protein sequence ID" value="MCL6275289.1"/>
    <property type="molecule type" value="Genomic_DNA"/>
</dbReference>
<sequence>MSNDPKTKKFKQWLDILQQESWQLELIISGFAIYGLFMIIEPIEIANVEAQYDNNMSRVFIMQGLEISWYILTINLLIHVILRGLWIGAVGLRYVSGDIDYDELNYSSKFREHLTKRVGSFDNYVAKLEKYCSVIFAVTFLLLFYLLGLLALASLFTVLGISVDGERSSDLIRYWILIPLIVFLGIGSSLTFIDFVTQGWLKKKKWTTWFYYPIYWVFKYLTLSFLYRPIVYNFLDTKFGRRLSLVLVPLYIGVAIIAGTGFSTSNYWHKDLNSNTIIANKENYDDAVLKNTNYVRLASIPSKVISDNFLNVFVLYGSTVEDDVFYFNKDLKPDIDNRGLYSTFETGKVQIKNRDSLLRTYMSTLQEMYRLKIDTTQYDFEFVYSLNKREQEGFETYLDISNLNNGKHVLEVSRKDHSNDEVYYRRIIQIPFWYYPE</sequence>
<feature type="transmembrane region" description="Helical" evidence="1">
    <location>
        <begin position="174"/>
        <end position="197"/>
    </location>
</feature>
<feature type="transmembrane region" description="Helical" evidence="1">
    <location>
        <begin position="134"/>
        <end position="162"/>
    </location>
</feature>
<proteinExistence type="predicted"/>
<evidence type="ECO:0000313" key="3">
    <source>
        <dbReference type="Proteomes" id="UP001203607"/>
    </source>
</evidence>
<keyword evidence="1" id="KW-1133">Transmembrane helix</keyword>
<feature type="transmembrane region" description="Helical" evidence="1">
    <location>
        <begin position="243"/>
        <end position="262"/>
    </location>
</feature>
<accession>A0ABT0PV93</accession>